<reference evidence="1 2" key="1">
    <citation type="submission" date="2016-10" db="EMBL/GenBank/DDBJ databases">
        <authorList>
            <person name="de Groot N.N."/>
        </authorList>
    </citation>
    <scope>NUCLEOTIDE SEQUENCE [LARGE SCALE GENOMIC DNA]</scope>
    <source>
        <strain evidence="1 2">DSM 1283</strain>
    </source>
</reference>
<dbReference type="Proteomes" id="UP000198806">
    <property type="component" value="Unassembled WGS sequence"/>
</dbReference>
<sequence>MKKQLRKRNRNMQVEAYWIDACDCFWCTICSCITGFVKTVNDVSSNRYEARSITETTGRTPYGTKTSS</sequence>
<accession>A0A1I5BIE2</accession>
<name>A0A1I5BIE2_9FIRM</name>
<protein>
    <submittedName>
        <fullName evidence="1">Uncharacterized protein</fullName>
    </submittedName>
</protein>
<proteinExistence type="predicted"/>
<organism evidence="1 2">
    <name type="scientific">Anaerocolumna aminovalerica</name>
    <dbReference type="NCBI Taxonomy" id="1527"/>
    <lineage>
        <taxon>Bacteria</taxon>
        <taxon>Bacillati</taxon>
        <taxon>Bacillota</taxon>
        <taxon>Clostridia</taxon>
        <taxon>Lachnospirales</taxon>
        <taxon>Lachnospiraceae</taxon>
        <taxon>Anaerocolumna</taxon>
    </lineage>
</organism>
<evidence type="ECO:0000313" key="2">
    <source>
        <dbReference type="Proteomes" id="UP000198806"/>
    </source>
</evidence>
<evidence type="ECO:0000313" key="1">
    <source>
        <dbReference type="EMBL" id="SFN74329.1"/>
    </source>
</evidence>
<dbReference type="EMBL" id="FOWD01000001">
    <property type="protein sequence ID" value="SFN74329.1"/>
    <property type="molecule type" value="Genomic_DNA"/>
</dbReference>
<dbReference type="RefSeq" id="WP_091683365.1">
    <property type="nucleotide sequence ID" value="NZ_BAABFM010000003.1"/>
</dbReference>
<dbReference type="AlphaFoldDB" id="A0A1I5BIE2"/>
<keyword evidence="2" id="KW-1185">Reference proteome</keyword>
<gene>
    <name evidence="1" type="ORF">SAMN04489757_10120</name>
</gene>